<proteinExistence type="predicted"/>
<evidence type="ECO:0000313" key="3">
    <source>
        <dbReference type="Proteomes" id="UP000335538"/>
    </source>
</evidence>
<evidence type="ECO:0000313" key="2">
    <source>
        <dbReference type="EMBL" id="VVE85606.1"/>
    </source>
</evidence>
<organism evidence="2 3">
    <name type="scientific">Pandoraea sputorum</name>
    <dbReference type="NCBI Taxonomy" id="93222"/>
    <lineage>
        <taxon>Bacteria</taxon>
        <taxon>Pseudomonadati</taxon>
        <taxon>Pseudomonadota</taxon>
        <taxon>Betaproteobacteria</taxon>
        <taxon>Burkholderiales</taxon>
        <taxon>Burkholderiaceae</taxon>
        <taxon>Pandoraea</taxon>
    </lineage>
</organism>
<feature type="region of interest" description="Disordered" evidence="1">
    <location>
        <begin position="63"/>
        <end position="130"/>
    </location>
</feature>
<name>A0A5E5BK18_9BURK</name>
<protein>
    <submittedName>
        <fullName evidence="2">Uncharacterized protein</fullName>
    </submittedName>
</protein>
<dbReference type="EMBL" id="CABPSR010000030">
    <property type="protein sequence ID" value="VVE85606.1"/>
    <property type="molecule type" value="Genomic_DNA"/>
</dbReference>
<evidence type="ECO:0000256" key="1">
    <source>
        <dbReference type="SAM" id="MobiDB-lite"/>
    </source>
</evidence>
<dbReference type="AlphaFoldDB" id="A0A5E5BK18"/>
<reference evidence="2 3" key="1">
    <citation type="submission" date="2019-08" db="EMBL/GenBank/DDBJ databases">
        <authorList>
            <person name="Peeters C."/>
        </authorList>
    </citation>
    <scope>NUCLEOTIDE SEQUENCE [LARGE SCALE GENOMIC DNA]</scope>
    <source>
        <strain evidence="2 3">LMG 31121</strain>
    </source>
</reference>
<sequence>MSACVAAPHACPWRAVPRGRRHHASCATAPGAVRGGRMHGTAPRLVSSPCCAWPRIRATASWGAPSRSLRAPVRPARSPRCGPPSGAGRAHWAGQRTSAVSARPRGAHRSSRSGALATRHGTWGPPPMPQPVRARSGPVHGAIGVRQVPGLPTHDRARPGHTGASAALGRRMVRVALSPPGRSFSHPLPSCLWGATCAGGFPRPHAVGRARTGLRVPVAPARRRGLLIPWPCRSCSAERRRPSA</sequence>
<accession>A0A5E5BK18</accession>
<dbReference type="Proteomes" id="UP000335538">
    <property type="component" value="Unassembled WGS sequence"/>
</dbReference>
<gene>
    <name evidence="2" type="ORF">PSP31121_05321</name>
</gene>